<dbReference type="PANTHER" id="PTHR33744:SF1">
    <property type="entry name" value="DNA-BINDING TRANSCRIPTIONAL ACTIVATOR ADER"/>
    <property type="match status" value="1"/>
</dbReference>
<protein>
    <submittedName>
        <fullName evidence="2">Helix-turn-helix domain-containing protein</fullName>
    </submittedName>
</protein>
<keyword evidence="3" id="KW-1185">Reference proteome</keyword>
<dbReference type="AlphaFoldDB" id="A0A939LU01"/>
<dbReference type="RefSeq" id="WP_208044854.1">
    <property type="nucleotide sequence ID" value="NZ_JAGDYL010000005.1"/>
</dbReference>
<feature type="domain" description="PucR C-terminal helix-turn-helix" evidence="1">
    <location>
        <begin position="56"/>
        <end position="114"/>
    </location>
</feature>
<dbReference type="InterPro" id="IPR009057">
    <property type="entry name" value="Homeodomain-like_sf"/>
</dbReference>
<dbReference type="InterPro" id="IPR042070">
    <property type="entry name" value="PucR_C-HTH_sf"/>
</dbReference>
<evidence type="ECO:0000313" key="2">
    <source>
        <dbReference type="EMBL" id="MBO1804357.1"/>
    </source>
</evidence>
<proteinExistence type="predicted"/>
<evidence type="ECO:0000259" key="1">
    <source>
        <dbReference type="Pfam" id="PF13556"/>
    </source>
</evidence>
<dbReference type="InterPro" id="IPR051448">
    <property type="entry name" value="CdaR-like_regulators"/>
</dbReference>
<dbReference type="EMBL" id="JAGDYL010000005">
    <property type="protein sequence ID" value="MBO1804357.1"/>
    <property type="molecule type" value="Genomic_DNA"/>
</dbReference>
<dbReference type="Gene3D" id="1.10.10.2840">
    <property type="entry name" value="PucR C-terminal helix-turn-helix domain"/>
    <property type="match status" value="1"/>
</dbReference>
<name>A0A939LU01_9MICO</name>
<dbReference type="InterPro" id="IPR025736">
    <property type="entry name" value="PucR_C-HTH_dom"/>
</dbReference>
<evidence type="ECO:0000313" key="3">
    <source>
        <dbReference type="Proteomes" id="UP000664398"/>
    </source>
</evidence>
<reference evidence="2" key="1">
    <citation type="submission" date="2021-03" db="EMBL/GenBank/DDBJ databases">
        <title>Leucobacter chromiisoli sp. nov., isolated from chromium-containing soil of chemical plant.</title>
        <authorList>
            <person name="Xu Z."/>
        </authorList>
    </citation>
    <scope>NUCLEOTIDE SEQUENCE</scope>
    <source>
        <strain evidence="2">A2</strain>
    </source>
</reference>
<comment type="caution">
    <text evidence="2">The sequence shown here is derived from an EMBL/GenBank/DDBJ whole genome shotgun (WGS) entry which is preliminary data.</text>
</comment>
<organism evidence="2 3">
    <name type="scientific">Leucobacter ruminantium</name>
    <dbReference type="NCBI Taxonomy" id="1289170"/>
    <lineage>
        <taxon>Bacteria</taxon>
        <taxon>Bacillati</taxon>
        <taxon>Actinomycetota</taxon>
        <taxon>Actinomycetes</taxon>
        <taxon>Micrococcales</taxon>
        <taxon>Microbacteriaceae</taxon>
        <taxon>Leucobacter</taxon>
    </lineage>
</organism>
<accession>A0A939LU01</accession>
<gene>
    <name evidence="2" type="ORF">J4H91_03375</name>
</gene>
<dbReference type="SUPFAM" id="SSF46689">
    <property type="entry name" value="Homeodomain-like"/>
    <property type="match status" value="1"/>
</dbReference>
<dbReference type="PANTHER" id="PTHR33744">
    <property type="entry name" value="CARBOHYDRATE DIACID REGULATOR"/>
    <property type="match status" value="1"/>
</dbReference>
<dbReference type="Proteomes" id="UP000664398">
    <property type="component" value="Unassembled WGS sequence"/>
</dbReference>
<sequence>MAEAVGAFGEAPLRGGWAEFEAVPIGILARSGAEAERIVEEVLGGLSGGERRTVELRETLFAYLRHDRRWAETAGALGIHRQTLAYRLKGIEAATGRTLARSEDIAALWIAMRAWERGVAIRARV</sequence>
<dbReference type="Pfam" id="PF13556">
    <property type="entry name" value="HTH_30"/>
    <property type="match status" value="1"/>
</dbReference>